<feature type="region of interest" description="Disordered" evidence="2">
    <location>
        <begin position="143"/>
        <end position="166"/>
    </location>
</feature>
<reference evidence="3 4" key="1">
    <citation type="submission" date="2020-10" db="EMBL/GenBank/DDBJ databases">
        <title>Connecting structure to function with the recovery of over 1000 high-quality activated sludge metagenome-assembled genomes encoding full-length rRNA genes using long-read sequencing.</title>
        <authorList>
            <person name="Singleton C.M."/>
            <person name="Petriglieri F."/>
            <person name="Kristensen J.M."/>
            <person name="Kirkegaard R.H."/>
            <person name="Michaelsen T.Y."/>
            <person name="Andersen M.H."/>
            <person name="Karst S.M."/>
            <person name="Dueholm M.S."/>
            <person name="Nielsen P.H."/>
            <person name="Albertsen M."/>
        </authorList>
    </citation>
    <scope>NUCLEOTIDE SEQUENCE [LARGE SCALE GENOMIC DNA]</scope>
    <source>
        <strain evidence="3">Ribe_18-Q3-R11-54_BAT3C.373</strain>
    </source>
</reference>
<sequence>MEKIDLTLLNDCFNVIYQHNVLKKQKNVLKQQEKNAKVDNSSDINQIETEIESLNQKYEVALSQLWQQVLIRTDEFIIFLLGKYKFNNSQCSDAIADGIDKLISRVGEHPLNFENEKTFIDFFKFEKLQNLVKDSFAKAKKKPTQIELHESDEGENDNGDYDGDETKGEIKRSIEEIADVDGSKEINKFERKDAVEASKNSLGFYALRAISEVVQERKNNKGLRALRKKIAWQYGVKYEDKLQIKMNEFAYEDLSEVSPVFEIHRYKAWNKISH</sequence>
<gene>
    <name evidence="3" type="ORF">IPO85_04700</name>
</gene>
<evidence type="ECO:0000313" key="4">
    <source>
        <dbReference type="Proteomes" id="UP000808349"/>
    </source>
</evidence>
<dbReference type="Proteomes" id="UP000808349">
    <property type="component" value="Unassembled WGS sequence"/>
</dbReference>
<dbReference type="EMBL" id="JADKFW010000004">
    <property type="protein sequence ID" value="MBK9716806.1"/>
    <property type="molecule type" value="Genomic_DNA"/>
</dbReference>
<organism evidence="3 4">
    <name type="scientific">Candidatus Defluviibacterium haderslevense</name>
    <dbReference type="NCBI Taxonomy" id="2981993"/>
    <lineage>
        <taxon>Bacteria</taxon>
        <taxon>Pseudomonadati</taxon>
        <taxon>Bacteroidota</taxon>
        <taxon>Saprospiria</taxon>
        <taxon>Saprospirales</taxon>
        <taxon>Saprospiraceae</taxon>
        <taxon>Candidatus Defluviibacterium</taxon>
    </lineage>
</organism>
<protein>
    <submittedName>
        <fullName evidence="3">Uncharacterized protein</fullName>
    </submittedName>
</protein>
<evidence type="ECO:0000256" key="2">
    <source>
        <dbReference type="SAM" id="MobiDB-lite"/>
    </source>
</evidence>
<proteinExistence type="predicted"/>
<dbReference type="AlphaFoldDB" id="A0A9D7S7J2"/>
<feature type="compositionally biased region" description="Acidic residues" evidence="2">
    <location>
        <begin position="150"/>
        <end position="163"/>
    </location>
</feature>
<evidence type="ECO:0000256" key="1">
    <source>
        <dbReference type="SAM" id="Coils"/>
    </source>
</evidence>
<comment type="caution">
    <text evidence="3">The sequence shown here is derived from an EMBL/GenBank/DDBJ whole genome shotgun (WGS) entry which is preliminary data.</text>
</comment>
<name>A0A9D7S7J2_9BACT</name>
<keyword evidence="1" id="KW-0175">Coiled coil</keyword>
<accession>A0A9D7S7J2</accession>
<feature type="coiled-coil region" evidence="1">
    <location>
        <begin position="37"/>
        <end position="64"/>
    </location>
</feature>
<evidence type="ECO:0000313" key="3">
    <source>
        <dbReference type="EMBL" id="MBK9716806.1"/>
    </source>
</evidence>